<feature type="transmembrane region" description="Helical" evidence="2">
    <location>
        <begin position="274"/>
        <end position="295"/>
    </location>
</feature>
<dbReference type="RefSeq" id="WP_090486899.1">
    <property type="nucleotide sequence ID" value="NZ_FOUO01000017.1"/>
</dbReference>
<dbReference type="GO" id="GO:0016887">
    <property type="term" value="F:ATP hydrolysis activity"/>
    <property type="evidence" value="ECO:0007669"/>
    <property type="project" value="InterPro"/>
</dbReference>
<evidence type="ECO:0000256" key="1">
    <source>
        <dbReference type="SAM" id="MobiDB-lite"/>
    </source>
</evidence>
<dbReference type="PANTHER" id="PTHR35894">
    <property type="entry name" value="GENERAL SECRETION PATHWAY PROTEIN A-RELATED"/>
    <property type="match status" value="1"/>
</dbReference>
<feature type="region of interest" description="Disordered" evidence="1">
    <location>
        <begin position="298"/>
        <end position="425"/>
    </location>
</feature>
<dbReference type="Proteomes" id="UP000199556">
    <property type="component" value="Unassembled WGS sequence"/>
</dbReference>
<dbReference type="InterPro" id="IPR052026">
    <property type="entry name" value="ExeA_AAA_ATPase_DNA-bind"/>
</dbReference>
<protein>
    <submittedName>
        <fullName evidence="4">DamX protein</fullName>
    </submittedName>
</protein>
<proteinExistence type="predicted"/>
<dbReference type="InterPro" id="IPR007730">
    <property type="entry name" value="SPOR-like_dom"/>
</dbReference>
<dbReference type="InterPro" id="IPR049945">
    <property type="entry name" value="AAA_22"/>
</dbReference>
<name>A0A1I4SHN6_ECTMO</name>
<dbReference type="InterPro" id="IPR027417">
    <property type="entry name" value="P-loop_NTPase"/>
</dbReference>
<gene>
    <name evidence="4" type="ORF">SAMN05421721_1175</name>
</gene>
<dbReference type="PROSITE" id="PS51724">
    <property type="entry name" value="SPOR"/>
    <property type="match status" value="1"/>
</dbReference>
<dbReference type="SUPFAM" id="SSF52540">
    <property type="entry name" value="P-loop containing nucleoside triphosphate hydrolases"/>
    <property type="match status" value="1"/>
</dbReference>
<evidence type="ECO:0000313" key="4">
    <source>
        <dbReference type="EMBL" id="SFM63942.1"/>
    </source>
</evidence>
<dbReference type="EMBL" id="FOUO01000017">
    <property type="protein sequence ID" value="SFM63942.1"/>
    <property type="molecule type" value="Genomic_DNA"/>
</dbReference>
<feature type="domain" description="SPOR" evidence="3">
    <location>
        <begin position="438"/>
        <end position="516"/>
    </location>
</feature>
<dbReference type="GO" id="GO:0042834">
    <property type="term" value="F:peptidoglycan binding"/>
    <property type="evidence" value="ECO:0007669"/>
    <property type="project" value="InterPro"/>
</dbReference>
<feature type="compositionally biased region" description="Acidic residues" evidence="1">
    <location>
        <begin position="392"/>
        <end position="406"/>
    </location>
</feature>
<keyword evidence="2" id="KW-0472">Membrane</keyword>
<evidence type="ECO:0000313" key="5">
    <source>
        <dbReference type="Proteomes" id="UP000199556"/>
    </source>
</evidence>
<dbReference type="Pfam" id="PF13401">
    <property type="entry name" value="AAA_22"/>
    <property type="match status" value="1"/>
</dbReference>
<reference evidence="4 5" key="1">
    <citation type="submission" date="2016-10" db="EMBL/GenBank/DDBJ databases">
        <authorList>
            <person name="de Groot N.N."/>
        </authorList>
    </citation>
    <scope>NUCLEOTIDE SEQUENCE [LARGE SCALE GENOMIC DNA]</scope>
    <source>
        <strain evidence="4 5">DSM 4180</strain>
    </source>
</reference>
<sequence>MANDTLSADCLERLGLRQPPFAPAAGEDFLYSDPGIDMPVNTVLRHLEKDQNVVLLKGEKGAGKSTQLLRILARGRDELDFCAFKAREGISLAAIEYTVRQYWKDAAPGVQSNDPLDRFLGRLVEAGMRPVLAIDDAQLLDTEVLKELIQVRRRVHEATGHRFGLLLVGEPEVDERIQSVDDALDVPEAQVSVQVRAFTPEQTTAYLRHRLEAAGLEGPSPLDQEALQEIHQESGGLPARINTVATERLRQHCEGEAGAGSGASGGTPFWRQRWFGPALAGVLLVAALVITLSLLGGGEDEEPRRLPVQSEPLVLPDQPRRTQPETAPQQPQVPELPAPDETSGETPAPAPQERPAPRDRAPVPEPEAPAAEPEAEPAPEPEAQGQPPEPEPTPEPEATPEPETAPEPEPAPTSGAEAQPGAGAQDDMRLHDAAWIRDQERSRYTIQIVLSSSEERIKAYAREVNLPGDVAWYHTRRDGKDFYALIFGSYPGAEAARSAIPALPAEVRKNQPFIRSFGSVQDIMAD</sequence>
<dbReference type="Gene3D" id="3.30.70.1070">
    <property type="entry name" value="Sporulation related repeat"/>
    <property type="match status" value="1"/>
</dbReference>
<dbReference type="PANTHER" id="PTHR35894:SF1">
    <property type="entry name" value="PHOSPHORIBULOKINASE _ URIDINE KINASE FAMILY"/>
    <property type="match status" value="1"/>
</dbReference>
<evidence type="ECO:0000256" key="2">
    <source>
        <dbReference type="SAM" id="Phobius"/>
    </source>
</evidence>
<dbReference type="AlphaFoldDB" id="A0A1I4SHN6"/>
<keyword evidence="2" id="KW-0812">Transmembrane</keyword>
<dbReference type="Gene3D" id="3.40.50.300">
    <property type="entry name" value="P-loop containing nucleotide triphosphate hydrolases"/>
    <property type="match status" value="1"/>
</dbReference>
<dbReference type="Pfam" id="PF05036">
    <property type="entry name" value="SPOR"/>
    <property type="match status" value="1"/>
</dbReference>
<evidence type="ECO:0000259" key="3">
    <source>
        <dbReference type="PROSITE" id="PS51724"/>
    </source>
</evidence>
<keyword evidence="5" id="KW-1185">Reference proteome</keyword>
<organism evidence="4 5">
    <name type="scientific">Ectothiorhodospira mobilis</name>
    <dbReference type="NCBI Taxonomy" id="195064"/>
    <lineage>
        <taxon>Bacteria</taxon>
        <taxon>Pseudomonadati</taxon>
        <taxon>Pseudomonadota</taxon>
        <taxon>Gammaproteobacteria</taxon>
        <taxon>Chromatiales</taxon>
        <taxon>Ectothiorhodospiraceae</taxon>
        <taxon>Ectothiorhodospira</taxon>
    </lineage>
</organism>
<dbReference type="OrthoDB" id="6189127at2"/>
<keyword evidence="2" id="KW-1133">Transmembrane helix</keyword>
<accession>A0A1I4SHN6</accession>
<dbReference type="STRING" id="195064.SAMN05421721_1175"/>
<dbReference type="InterPro" id="IPR036680">
    <property type="entry name" value="SPOR-like_sf"/>
</dbReference>